<reference evidence="1" key="1">
    <citation type="submission" date="2020-11" db="EMBL/GenBank/DDBJ databases">
        <title>Adaptations for nitrogen fixation in a non-lichenized fungal sporocarp promotes dispersal by wood-feeding termites.</title>
        <authorList>
            <consortium name="DOE Joint Genome Institute"/>
            <person name="Koch R.A."/>
            <person name="Yoon G."/>
            <person name="Arayal U."/>
            <person name="Lail K."/>
            <person name="Amirebrahimi M."/>
            <person name="Labutti K."/>
            <person name="Lipzen A."/>
            <person name="Riley R."/>
            <person name="Barry K."/>
            <person name="Henrissat B."/>
            <person name="Grigoriev I.V."/>
            <person name="Herr J.R."/>
            <person name="Aime M.C."/>
        </authorList>
    </citation>
    <scope>NUCLEOTIDE SEQUENCE</scope>
    <source>
        <strain evidence="1">MCA 3950</strain>
    </source>
</reference>
<gene>
    <name evidence="1" type="ORF">BT62DRAFT_243108</name>
</gene>
<dbReference type="EMBL" id="MU250540">
    <property type="protein sequence ID" value="KAG7444443.1"/>
    <property type="molecule type" value="Genomic_DNA"/>
</dbReference>
<dbReference type="GeneID" id="66102489"/>
<proteinExistence type="predicted"/>
<keyword evidence="2" id="KW-1185">Reference proteome</keyword>
<evidence type="ECO:0000313" key="2">
    <source>
        <dbReference type="Proteomes" id="UP000812287"/>
    </source>
</evidence>
<dbReference type="AlphaFoldDB" id="A0A9P7VPR6"/>
<comment type="caution">
    <text evidence="1">The sequence shown here is derived from an EMBL/GenBank/DDBJ whole genome shotgun (WGS) entry which is preliminary data.</text>
</comment>
<dbReference type="RefSeq" id="XP_043037943.1">
    <property type="nucleotide sequence ID" value="XM_043180193.1"/>
</dbReference>
<dbReference type="Proteomes" id="UP000812287">
    <property type="component" value="Unassembled WGS sequence"/>
</dbReference>
<name>A0A9P7VPR6_9AGAR</name>
<evidence type="ECO:0000313" key="1">
    <source>
        <dbReference type="EMBL" id="KAG7444443.1"/>
    </source>
</evidence>
<protein>
    <submittedName>
        <fullName evidence="1">Uncharacterized protein</fullName>
    </submittedName>
</protein>
<organism evidence="1 2">
    <name type="scientific">Guyanagaster necrorhizus</name>
    <dbReference type="NCBI Taxonomy" id="856835"/>
    <lineage>
        <taxon>Eukaryota</taxon>
        <taxon>Fungi</taxon>
        <taxon>Dikarya</taxon>
        <taxon>Basidiomycota</taxon>
        <taxon>Agaricomycotina</taxon>
        <taxon>Agaricomycetes</taxon>
        <taxon>Agaricomycetidae</taxon>
        <taxon>Agaricales</taxon>
        <taxon>Marasmiineae</taxon>
        <taxon>Physalacriaceae</taxon>
        <taxon>Guyanagaster</taxon>
    </lineage>
</organism>
<accession>A0A9P7VPR6</accession>
<sequence length="155" mass="18143">MRSRQLEKQYMNSGQTEYKPPNGDLLIPWQQINMTSAVALFLSGKGYHGWCTFVVDYPTDVRRVLALAFWLFLPQTPEVPFERKPCCELRKHTLPNSDHHLREENVVQLHTPMVQVCQEPGVVPPSFVRRYSLALYPFYCAEVVIQEAFRVVYRR</sequence>